<dbReference type="NCBIfam" id="TIGR01509">
    <property type="entry name" value="HAD-SF-IA-v3"/>
    <property type="match status" value="1"/>
</dbReference>
<dbReference type="PANTHER" id="PTHR43611">
    <property type="entry name" value="ALPHA-D-GLUCOSE 1-PHOSPHATE PHOSPHATASE"/>
    <property type="match status" value="1"/>
</dbReference>
<dbReference type="Gene3D" id="3.40.50.1000">
    <property type="entry name" value="HAD superfamily/HAD-like"/>
    <property type="match status" value="1"/>
</dbReference>
<evidence type="ECO:0000313" key="1">
    <source>
        <dbReference type="EMBL" id="RLV48517.1"/>
    </source>
</evidence>
<dbReference type="EMBL" id="RDBE01000009">
    <property type="protein sequence ID" value="RLV48517.1"/>
    <property type="molecule type" value="Genomic_DNA"/>
</dbReference>
<dbReference type="InterPro" id="IPR006439">
    <property type="entry name" value="HAD-SF_hydro_IA"/>
</dbReference>
<accession>A0A3L8P0S3</accession>
<sequence length="200" mass="21883">MEIAAVLWDADGVLQQGPTSTDPFVEVLGERAEEFGALVWGRLDDALAGRLHMADHVTAALEQLGLADRREQVLALWDLLTPLPAPRAVVAAVRETGFGCYLATNQDDLRAAAMRRLLGYDELLDASFYSCDLGVAKPSPDYFLAVADALVLAPEQLLFVDDNLENVEGARDTGLYTIHWTHTDGVEVLMRRLGVHGIRI</sequence>
<dbReference type="SFLD" id="SFLDG01129">
    <property type="entry name" value="C1.5:_HAD__Beta-PGM__Phosphata"/>
    <property type="match status" value="1"/>
</dbReference>
<dbReference type="InterPro" id="IPR036412">
    <property type="entry name" value="HAD-like_sf"/>
</dbReference>
<proteinExistence type="predicted"/>
<organism evidence="1 2">
    <name type="scientific">Nocardioides mangrovicus</name>
    <dbReference type="NCBI Taxonomy" id="2478913"/>
    <lineage>
        <taxon>Bacteria</taxon>
        <taxon>Bacillati</taxon>
        <taxon>Actinomycetota</taxon>
        <taxon>Actinomycetes</taxon>
        <taxon>Propionibacteriales</taxon>
        <taxon>Nocardioidaceae</taxon>
        <taxon>Nocardioides</taxon>
    </lineage>
</organism>
<keyword evidence="1" id="KW-0378">Hydrolase</keyword>
<dbReference type="InterPro" id="IPR023214">
    <property type="entry name" value="HAD_sf"/>
</dbReference>
<keyword evidence="2" id="KW-1185">Reference proteome</keyword>
<dbReference type="OrthoDB" id="9797415at2"/>
<dbReference type="PANTHER" id="PTHR43611:SF3">
    <property type="entry name" value="FLAVIN MONONUCLEOTIDE HYDROLASE 1, CHLOROPLATIC"/>
    <property type="match status" value="1"/>
</dbReference>
<protein>
    <submittedName>
        <fullName evidence="1">HAD family hydrolase</fullName>
    </submittedName>
</protein>
<dbReference type="SUPFAM" id="SSF56784">
    <property type="entry name" value="HAD-like"/>
    <property type="match status" value="1"/>
</dbReference>
<dbReference type="PRINTS" id="PR00413">
    <property type="entry name" value="HADHALOGNASE"/>
</dbReference>
<dbReference type="RefSeq" id="WP_121806839.1">
    <property type="nucleotide sequence ID" value="NZ_RDBE01000009.1"/>
</dbReference>
<evidence type="ECO:0000313" key="2">
    <source>
        <dbReference type="Proteomes" id="UP000281708"/>
    </source>
</evidence>
<dbReference type="AlphaFoldDB" id="A0A3L8P0S3"/>
<dbReference type="GO" id="GO:0016787">
    <property type="term" value="F:hydrolase activity"/>
    <property type="evidence" value="ECO:0007669"/>
    <property type="project" value="UniProtKB-KW"/>
</dbReference>
<reference evidence="1 2" key="1">
    <citation type="submission" date="2018-10" db="EMBL/GenBank/DDBJ databases">
        <title>Marmoricola sp. 4Q3S-7 whole genome shotgun sequence.</title>
        <authorList>
            <person name="Li F."/>
        </authorList>
    </citation>
    <scope>NUCLEOTIDE SEQUENCE [LARGE SCALE GENOMIC DNA]</scope>
    <source>
        <strain evidence="1 2">4Q3S-7</strain>
    </source>
</reference>
<dbReference type="Proteomes" id="UP000281708">
    <property type="component" value="Unassembled WGS sequence"/>
</dbReference>
<name>A0A3L8P0S3_9ACTN</name>
<gene>
    <name evidence="1" type="ORF">D9V37_14170</name>
</gene>
<dbReference type="Pfam" id="PF00702">
    <property type="entry name" value="Hydrolase"/>
    <property type="match status" value="1"/>
</dbReference>
<comment type="caution">
    <text evidence="1">The sequence shown here is derived from an EMBL/GenBank/DDBJ whole genome shotgun (WGS) entry which is preliminary data.</text>
</comment>
<dbReference type="SFLD" id="SFLDS00003">
    <property type="entry name" value="Haloacid_Dehalogenase"/>
    <property type="match status" value="1"/>
</dbReference>